<keyword evidence="3" id="KW-1185">Reference proteome</keyword>
<evidence type="ECO:0000313" key="2">
    <source>
        <dbReference type="EMBL" id="ETO17974.1"/>
    </source>
</evidence>
<organism evidence="2 3">
    <name type="scientific">Reticulomyxa filosa</name>
    <dbReference type="NCBI Taxonomy" id="46433"/>
    <lineage>
        <taxon>Eukaryota</taxon>
        <taxon>Sar</taxon>
        <taxon>Rhizaria</taxon>
        <taxon>Retaria</taxon>
        <taxon>Foraminifera</taxon>
        <taxon>Monothalamids</taxon>
        <taxon>Reticulomyxidae</taxon>
        <taxon>Reticulomyxa</taxon>
    </lineage>
</organism>
<feature type="compositionally biased region" description="Basic and acidic residues" evidence="1">
    <location>
        <begin position="83"/>
        <end position="116"/>
    </location>
</feature>
<dbReference type="AlphaFoldDB" id="X6MVX5"/>
<protein>
    <submittedName>
        <fullName evidence="2">Uncharacterized protein</fullName>
    </submittedName>
</protein>
<reference evidence="2 3" key="1">
    <citation type="journal article" date="2013" name="Curr. Biol.">
        <title>The Genome of the Foraminiferan Reticulomyxa filosa.</title>
        <authorList>
            <person name="Glockner G."/>
            <person name="Hulsmann N."/>
            <person name="Schleicher M."/>
            <person name="Noegel A.A."/>
            <person name="Eichinger L."/>
            <person name="Gallinger C."/>
            <person name="Pawlowski J."/>
            <person name="Sierra R."/>
            <person name="Euteneuer U."/>
            <person name="Pillet L."/>
            <person name="Moustafa A."/>
            <person name="Platzer M."/>
            <person name="Groth M."/>
            <person name="Szafranski K."/>
            <person name="Schliwa M."/>
        </authorList>
    </citation>
    <scope>NUCLEOTIDE SEQUENCE [LARGE SCALE GENOMIC DNA]</scope>
</reference>
<comment type="caution">
    <text evidence="2">The sequence shown here is derived from an EMBL/GenBank/DDBJ whole genome shotgun (WGS) entry which is preliminary data.</text>
</comment>
<feature type="region of interest" description="Disordered" evidence="1">
    <location>
        <begin position="28"/>
        <end position="116"/>
    </location>
</feature>
<feature type="compositionally biased region" description="Basic and acidic residues" evidence="1">
    <location>
        <begin position="58"/>
        <end position="67"/>
    </location>
</feature>
<evidence type="ECO:0000256" key="1">
    <source>
        <dbReference type="SAM" id="MobiDB-lite"/>
    </source>
</evidence>
<name>X6MVX5_RETFI</name>
<dbReference type="EMBL" id="ASPP01015688">
    <property type="protein sequence ID" value="ETO17974.1"/>
    <property type="molecule type" value="Genomic_DNA"/>
</dbReference>
<sequence>MDTEENQMATSIFYSIVLSWEYGPAACAESDTERNASSSSLPNKKRKTVLTPSSFPGSEKESRAKKEEEDEEEGQTHQQQQQYKKEEEKTKTISLQGRKEAATTEVKVDEKEAKTEDLLTKKGGKKETAGKGWSFKKAIGLNQNKKRNFTNMNASNQAKRQLMKEEFFPVDLFRIKRFHRDHAKAEHLRYVDWERKKKKNVPIVLH</sequence>
<gene>
    <name evidence="2" type="ORF">RFI_19329</name>
</gene>
<dbReference type="Proteomes" id="UP000023152">
    <property type="component" value="Unassembled WGS sequence"/>
</dbReference>
<accession>X6MVX5</accession>
<evidence type="ECO:0000313" key="3">
    <source>
        <dbReference type="Proteomes" id="UP000023152"/>
    </source>
</evidence>
<proteinExistence type="predicted"/>